<dbReference type="GO" id="GO:0016020">
    <property type="term" value="C:membrane"/>
    <property type="evidence" value="ECO:0007669"/>
    <property type="project" value="UniProtKB-SubCell"/>
</dbReference>
<organism evidence="2 3">
    <name type="scientific">Handroanthus impetiginosus</name>
    <dbReference type="NCBI Taxonomy" id="429701"/>
    <lineage>
        <taxon>Eukaryota</taxon>
        <taxon>Viridiplantae</taxon>
        <taxon>Streptophyta</taxon>
        <taxon>Embryophyta</taxon>
        <taxon>Tracheophyta</taxon>
        <taxon>Spermatophyta</taxon>
        <taxon>Magnoliopsida</taxon>
        <taxon>eudicotyledons</taxon>
        <taxon>Gunneridae</taxon>
        <taxon>Pentapetalae</taxon>
        <taxon>asterids</taxon>
        <taxon>lamiids</taxon>
        <taxon>Lamiales</taxon>
        <taxon>Bignoniaceae</taxon>
        <taxon>Crescentiina</taxon>
        <taxon>Tabebuia alliance</taxon>
        <taxon>Handroanthus</taxon>
    </lineage>
</organism>
<sequence length="76" mass="9122">MSRLKIKNRGVDEVEVDMDLRKIIIRDYALEERKVFKAIKHAGKAAEPWPYPAYSHFSSFYKYLIRSINHYYDIII</sequence>
<comment type="subcellular location">
    <subcellularLocation>
        <location evidence="1">Membrane</location>
        <topology evidence="1">Peripheral membrane protein</topology>
    </subcellularLocation>
</comment>
<proteinExistence type="predicted"/>
<reference evidence="3" key="1">
    <citation type="journal article" date="2018" name="Gigascience">
        <title>Genome assembly of the Pink Ipe (Handroanthus impetiginosus, Bignoniaceae), a highly valued, ecologically keystone Neotropical timber forest tree.</title>
        <authorList>
            <person name="Silva-Junior O.B."/>
            <person name="Grattapaglia D."/>
            <person name="Novaes E."/>
            <person name="Collevatti R.G."/>
        </authorList>
    </citation>
    <scope>NUCLEOTIDE SEQUENCE [LARGE SCALE GENOMIC DNA]</scope>
    <source>
        <strain evidence="3">cv. UFG-1</strain>
    </source>
</reference>
<comment type="caution">
    <text evidence="2">The sequence shown here is derived from an EMBL/GenBank/DDBJ whole genome shotgun (WGS) entry which is preliminary data.</text>
</comment>
<dbReference type="InterPro" id="IPR006121">
    <property type="entry name" value="HMA_dom"/>
</dbReference>
<dbReference type="Proteomes" id="UP000231279">
    <property type="component" value="Unassembled WGS sequence"/>
</dbReference>
<dbReference type="STRING" id="429701.A0A2G9HL76"/>
<name>A0A2G9HL76_9LAMI</name>
<gene>
    <name evidence="2" type="ORF">CDL12_09061</name>
</gene>
<accession>A0A2G9HL76</accession>
<dbReference type="AlphaFoldDB" id="A0A2G9HL76"/>
<keyword evidence="3" id="KW-1185">Reference proteome</keyword>
<dbReference type="EMBL" id="NKXS01001481">
    <property type="protein sequence ID" value="PIN18279.1"/>
    <property type="molecule type" value="Genomic_DNA"/>
</dbReference>
<dbReference type="OrthoDB" id="689350at2759"/>
<evidence type="ECO:0000256" key="1">
    <source>
        <dbReference type="ARBA" id="ARBA00004170"/>
    </source>
</evidence>
<evidence type="ECO:0000313" key="3">
    <source>
        <dbReference type="Proteomes" id="UP000231279"/>
    </source>
</evidence>
<evidence type="ECO:0000313" key="2">
    <source>
        <dbReference type="EMBL" id="PIN18279.1"/>
    </source>
</evidence>
<protein>
    <submittedName>
        <fullName evidence="2">Uncharacterized protein</fullName>
    </submittedName>
</protein>
<dbReference type="CDD" id="cd00371">
    <property type="entry name" value="HMA"/>
    <property type="match status" value="1"/>
</dbReference>
<dbReference type="GO" id="GO:0046872">
    <property type="term" value="F:metal ion binding"/>
    <property type="evidence" value="ECO:0007669"/>
    <property type="project" value="InterPro"/>
</dbReference>
<dbReference type="GO" id="GO:0009626">
    <property type="term" value="P:plant-type hypersensitive response"/>
    <property type="evidence" value="ECO:0007669"/>
    <property type="project" value="UniProtKB-KW"/>
</dbReference>